<comment type="caution">
    <text evidence="1">The sequence shown here is derived from an EMBL/GenBank/DDBJ whole genome shotgun (WGS) entry which is preliminary data.</text>
</comment>
<gene>
    <name evidence="1" type="ORF">LSUB1_G000323</name>
</gene>
<evidence type="ECO:0000313" key="2">
    <source>
        <dbReference type="Proteomes" id="UP000462212"/>
    </source>
</evidence>
<dbReference type="Proteomes" id="UP000462212">
    <property type="component" value="Unassembled WGS sequence"/>
</dbReference>
<dbReference type="EMBL" id="QGMJ01000006">
    <property type="protein sequence ID" value="TVY45778.1"/>
    <property type="molecule type" value="Genomic_DNA"/>
</dbReference>
<accession>A0A8H8S355</accession>
<protein>
    <submittedName>
        <fullName evidence="1">Uncharacterized protein</fullName>
    </submittedName>
</protein>
<reference evidence="1 2" key="1">
    <citation type="submission" date="2018-05" db="EMBL/GenBank/DDBJ databases">
        <title>Genome sequencing and assembly of the regulated plant pathogen Lachnellula willkommii and related sister species for the development of diagnostic species identification markers.</title>
        <authorList>
            <person name="Giroux E."/>
            <person name="Bilodeau G."/>
        </authorList>
    </citation>
    <scope>NUCLEOTIDE SEQUENCE [LARGE SCALE GENOMIC DNA]</scope>
    <source>
        <strain evidence="1 2">CBS 197.66</strain>
    </source>
</reference>
<keyword evidence="2" id="KW-1185">Reference proteome</keyword>
<name>A0A8H8S355_9HELO</name>
<organism evidence="1 2">
    <name type="scientific">Lachnellula subtilissima</name>
    <dbReference type="NCBI Taxonomy" id="602034"/>
    <lineage>
        <taxon>Eukaryota</taxon>
        <taxon>Fungi</taxon>
        <taxon>Dikarya</taxon>
        <taxon>Ascomycota</taxon>
        <taxon>Pezizomycotina</taxon>
        <taxon>Leotiomycetes</taxon>
        <taxon>Helotiales</taxon>
        <taxon>Lachnaceae</taxon>
        <taxon>Lachnellula</taxon>
    </lineage>
</organism>
<evidence type="ECO:0000313" key="1">
    <source>
        <dbReference type="EMBL" id="TVY45778.1"/>
    </source>
</evidence>
<sequence length="112" mass="12699">MANALYMYNGGRDPAQAMVTCRETWITSNIVPSKYEFKILSEIAPNVFHVSGESHATDISLDQLETTLAGTVFLAESDGRYRERMWTWLRRYSLSRADESDELKTFRLAAGA</sequence>
<dbReference type="OrthoDB" id="3513137at2759"/>
<proteinExistence type="predicted"/>
<dbReference type="AlphaFoldDB" id="A0A8H8S355"/>